<evidence type="ECO:0000313" key="3">
    <source>
        <dbReference type="Proteomes" id="UP000886653"/>
    </source>
</evidence>
<proteinExistence type="predicted"/>
<name>A0A9P6TD91_9BASI</name>
<sequence>MGSELSKLIHTLPSSHLFIHSLEVNLHATTYVDSKSQRSGYDAEYGHTDSVTDAACRVRHSNRSTYPDLYKTGEMSQLQDDSNGARYESLSGLEVPPQQSSSHFTGHHHRMDGRDQCSDPQFFEGQLPIDSNSDPRLHVWGKPKSQNSNRYQQYSVERPFRYSTDGLGAKPQTELDYHRDHQDHNILFTTKSDQRIPHNVSSHPDEMGTEHELAGRLLPEFNKLPELDQEFRRLGLTEAGPGGEVRQHENLTRRAAALEGHRMRSLHHSPYLPPDLPWGMPDLRGFVEGAQMAPLQRTPTYSLSHPPLSPRYIPSYPNLPSPTYLPSTHSQPLPDELLLRYPVVSPYPPDRLSLDPRFGHVMPEVSSPYIIDDGFDLFKFVGRYYGGISESYNQAGELELQQILDRPLDSVLASDPIKNPIPIDYGYGMMKSLNEYGVKKDQLDCIDAICLDDLYLFEQVLRNDTFLVESERLRRWNRRMRWEEMPNRERHDLWKKMSDADKGMLGIDAGGWWAYRLSMIQLDTTYGHRRLLVGAGSLFERHNSGFRKGAFDAHYPLSSGLKVKYPFWRDGGFGLGRSLIKWLELPTLEIQPDTQASNEALLTTTPSSGIDDTAIQAMLEARQQLDLQRQREDELMARKAAAEYRRAHLMASVRAQASIPLSPSQLAFAPPHGPPRPVHTDYLEYGATHHPSYKMTYPLYEPSWPCPDPFLPTHHDPHVYLAGWNPAPVLPTSSLGPRIGPSHASPPSLHRSATGLPWGTLHSELRKRRARGGDQASSSKPQSSSQSHPQEHETRKATEPQDEQGLRAHTKEAEASNGNSDGNEKKIGTNERMDSLSSITSQVPPPPAYKPKNSGTNNKGSLPQPPMHFKVEDFKKPEWGRPIPERQPTTRDI</sequence>
<feature type="compositionally biased region" description="Basic and acidic residues" evidence="1">
    <location>
        <begin position="822"/>
        <end position="834"/>
    </location>
</feature>
<organism evidence="2 3">
    <name type="scientific">Cronartium quercuum f. sp. fusiforme G11</name>
    <dbReference type="NCBI Taxonomy" id="708437"/>
    <lineage>
        <taxon>Eukaryota</taxon>
        <taxon>Fungi</taxon>
        <taxon>Dikarya</taxon>
        <taxon>Basidiomycota</taxon>
        <taxon>Pucciniomycotina</taxon>
        <taxon>Pucciniomycetes</taxon>
        <taxon>Pucciniales</taxon>
        <taxon>Coleosporiaceae</taxon>
        <taxon>Cronartium</taxon>
    </lineage>
</organism>
<feature type="compositionally biased region" description="Low complexity" evidence="1">
    <location>
        <begin position="777"/>
        <end position="788"/>
    </location>
</feature>
<protein>
    <submittedName>
        <fullName evidence="2">Uncharacterized protein</fullName>
    </submittedName>
</protein>
<feature type="compositionally biased region" description="Basic and acidic residues" evidence="1">
    <location>
        <begin position="789"/>
        <end position="814"/>
    </location>
</feature>
<dbReference type="AlphaFoldDB" id="A0A9P6TD91"/>
<comment type="caution">
    <text evidence="2">The sequence shown here is derived from an EMBL/GenBank/DDBJ whole genome shotgun (WGS) entry which is preliminary data.</text>
</comment>
<reference evidence="2" key="1">
    <citation type="submission" date="2013-11" db="EMBL/GenBank/DDBJ databases">
        <title>Genome sequence of the fusiform rust pathogen reveals effectors for host alternation and coevolution with pine.</title>
        <authorList>
            <consortium name="DOE Joint Genome Institute"/>
            <person name="Smith K."/>
            <person name="Pendleton A."/>
            <person name="Kubisiak T."/>
            <person name="Anderson C."/>
            <person name="Salamov A."/>
            <person name="Aerts A."/>
            <person name="Riley R."/>
            <person name="Clum A."/>
            <person name="Lindquist E."/>
            <person name="Ence D."/>
            <person name="Campbell M."/>
            <person name="Kronenberg Z."/>
            <person name="Feau N."/>
            <person name="Dhillon B."/>
            <person name="Hamelin R."/>
            <person name="Burleigh J."/>
            <person name="Smith J."/>
            <person name="Yandell M."/>
            <person name="Nelson C."/>
            <person name="Grigoriev I."/>
            <person name="Davis J."/>
        </authorList>
    </citation>
    <scope>NUCLEOTIDE SEQUENCE</scope>
    <source>
        <strain evidence="2">G11</strain>
    </source>
</reference>
<dbReference type="OrthoDB" id="2507216at2759"/>
<accession>A0A9P6TD91</accession>
<dbReference type="EMBL" id="MU167239">
    <property type="protein sequence ID" value="KAG0148206.1"/>
    <property type="molecule type" value="Genomic_DNA"/>
</dbReference>
<feature type="compositionally biased region" description="Basic and acidic residues" evidence="1">
    <location>
        <begin position="869"/>
        <end position="879"/>
    </location>
</feature>
<evidence type="ECO:0000313" key="2">
    <source>
        <dbReference type="EMBL" id="KAG0148206.1"/>
    </source>
</evidence>
<gene>
    <name evidence="2" type="ORF">CROQUDRAFT_655096</name>
</gene>
<feature type="non-terminal residue" evidence="2">
    <location>
        <position position="1"/>
    </location>
</feature>
<keyword evidence="3" id="KW-1185">Reference proteome</keyword>
<dbReference type="Proteomes" id="UP000886653">
    <property type="component" value="Unassembled WGS sequence"/>
</dbReference>
<feature type="region of interest" description="Disordered" evidence="1">
    <location>
        <begin position="87"/>
        <end position="149"/>
    </location>
</feature>
<evidence type="ECO:0000256" key="1">
    <source>
        <dbReference type="SAM" id="MobiDB-lite"/>
    </source>
</evidence>
<feature type="region of interest" description="Disordered" evidence="1">
    <location>
        <begin position="735"/>
        <end position="893"/>
    </location>
</feature>